<feature type="signal peptide" evidence="1">
    <location>
        <begin position="1"/>
        <end position="20"/>
    </location>
</feature>
<dbReference type="RefSeq" id="XP_028128642.2">
    <property type="nucleotide sequence ID" value="XM_028272841.2"/>
</dbReference>
<dbReference type="Proteomes" id="UP001652700">
    <property type="component" value="Unplaced"/>
</dbReference>
<dbReference type="GeneID" id="114324918"/>
<keyword evidence="1" id="KW-0732">Signal</keyword>
<feature type="domain" description="BPTI/Kunitz inhibitor" evidence="2">
    <location>
        <begin position="52"/>
        <end position="104"/>
    </location>
</feature>
<dbReference type="EnsemblMetazoa" id="XM_028272841.2">
    <property type="protein sequence ID" value="XP_028128642.2"/>
    <property type="gene ID" value="LOC114324918"/>
</dbReference>
<dbReference type="Pfam" id="PF00014">
    <property type="entry name" value="Kunitz_BPTI"/>
    <property type="match status" value="1"/>
</dbReference>
<keyword evidence="4" id="KW-1185">Reference proteome</keyword>
<proteinExistence type="predicted"/>
<dbReference type="CDD" id="cd00109">
    <property type="entry name" value="Kunitz-type"/>
    <property type="match status" value="1"/>
</dbReference>
<dbReference type="InterPro" id="IPR036880">
    <property type="entry name" value="Kunitz_BPTI_sf"/>
</dbReference>
<dbReference type="SMART" id="SM00131">
    <property type="entry name" value="KU"/>
    <property type="match status" value="1"/>
</dbReference>
<protein>
    <recommendedName>
        <fullName evidence="2">BPTI/Kunitz inhibitor domain-containing protein</fullName>
    </recommendedName>
</protein>
<evidence type="ECO:0000313" key="3">
    <source>
        <dbReference type="EnsemblMetazoa" id="XP_028128642.2"/>
    </source>
</evidence>
<dbReference type="InterPro" id="IPR002223">
    <property type="entry name" value="Kunitz_BPTI"/>
</dbReference>
<evidence type="ECO:0000313" key="4">
    <source>
        <dbReference type="Proteomes" id="UP001652700"/>
    </source>
</evidence>
<evidence type="ECO:0000259" key="2">
    <source>
        <dbReference type="PROSITE" id="PS50279"/>
    </source>
</evidence>
<organism evidence="3 4">
    <name type="scientific">Diabrotica virgifera virgifera</name>
    <name type="common">western corn rootworm</name>
    <dbReference type="NCBI Taxonomy" id="50390"/>
    <lineage>
        <taxon>Eukaryota</taxon>
        <taxon>Metazoa</taxon>
        <taxon>Ecdysozoa</taxon>
        <taxon>Arthropoda</taxon>
        <taxon>Hexapoda</taxon>
        <taxon>Insecta</taxon>
        <taxon>Pterygota</taxon>
        <taxon>Neoptera</taxon>
        <taxon>Endopterygota</taxon>
        <taxon>Coleoptera</taxon>
        <taxon>Polyphaga</taxon>
        <taxon>Cucujiformia</taxon>
        <taxon>Chrysomeloidea</taxon>
        <taxon>Chrysomelidae</taxon>
        <taxon>Galerucinae</taxon>
        <taxon>Diabroticina</taxon>
        <taxon>Diabroticites</taxon>
        <taxon>Diabrotica</taxon>
    </lineage>
</organism>
<reference evidence="3" key="1">
    <citation type="submission" date="2025-05" db="UniProtKB">
        <authorList>
            <consortium name="EnsemblMetazoa"/>
        </authorList>
    </citation>
    <scope>IDENTIFICATION</scope>
</reference>
<name>A0ABM5IAL7_DIAVI</name>
<feature type="chain" id="PRO_5046529496" description="BPTI/Kunitz inhibitor domain-containing protein" evidence="1">
    <location>
        <begin position="21"/>
        <end position="131"/>
    </location>
</feature>
<dbReference type="PROSITE" id="PS50279">
    <property type="entry name" value="BPTI_KUNITZ_2"/>
    <property type="match status" value="1"/>
</dbReference>
<dbReference type="SUPFAM" id="SSF57362">
    <property type="entry name" value="BPTI-like"/>
    <property type="match status" value="1"/>
</dbReference>
<accession>A0ABM5IAL7</accession>
<sequence length="131" mass="14525">MKAFALFLCFCIIASSQVFAEDDSSPEDSPENKVPLEDEAALAARPFRKSDCALDVELGDETCRALIPVYKWSIEAKKCVDEFYGGCHPSKNNFKTKADCEKIATPICSQLIVIKKLFLPYSLSKVGYKSS</sequence>
<dbReference type="Gene3D" id="4.10.410.10">
    <property type="entry name" value="Pancreatic trypsin inhibitor Kunitz domain"/>
    <property type="match status" value="1"/>
</dbReference>
<evidence type="ECO:0000256" key="1">
    <source>
        <dbReference type="SAM" id="SignalP"/>
    </source>
</evidence>